<accession>A0ABM3KUP4</accession>
<feature type="domain" description="DYW" evidence="3">
    <location>
        <begin position="142"/>
        <end position="177"/>
    </location>
</feature>
<dbReference type="GeneID" id="107990284"/>
<dbReference type="InterPro" id="IPR011990">
    <property type="entry name" value="TPR-like_helical_dom_sf"/>
</dbReference>
<feature type="signal peptide" evidence="2">
    <location>
        <begin position="1"/>
        <end position="19"/>
    </location>
</feature>
<evidence type="ECO:0000313" key="5">
    <source>
        <dbReference type="RefSeq" id="XP_050941477.1"/>
    </source>
</evidence>
<keyword evidence="2" id="KW-0732">Signal</keyword>
<dbReference type="PANTHER" id="PTHR47926">
    <property type="entry name" value="PENTATRICOPEPTIDE REPEAT-CONTAINING PROTEIN"/>
    <property type="match status" value="1"/>
</dbReference>
<comment type="similarity">
    <text evidence="1">Belongs to the PPR family. PCMP-H subfamily.</text>
</comment>
<gene>
    <name evidence="5" type="primary">LOC107990284</name>
</gene>
<sequence>MLHFQLISIIASLWLYCYQKLLNRMPMAPNVATWGALLKACKKHGDSEMGRRVGRKLIELQPDHDGFHVLLSNIYASKGKWDDVIEIRDMMKKLRVLKIPGCSMIEANGVIHQFLASDKTHLNMDAIEDMLVEMAMKLKLEGYTPDTNEVLLDVDEKEKESIRFRHSEKLAISSIFVSERVTLSQIQKSKKSF</sequence>
<protein>
    <submittedName>
        <fullName evidence="5">Pentatricopeptide repeat-containing protein At4g14820-like</fullName>
    </submittedName>
</protein>
<organism evidence="4 5">
    <name type="scientific">Cucumis melo</name>
    <name type="common">Muskmelon</name>
    <dbReference type="NCBI Taxonomy" id="3656"/>
    <lineage>
        <taxon>Eukaryota</taxon>
        <taxon>Viridiplantae</taxon>
        <taxon>Streptophyta</taxon>
        <taxon>Embryophyta</taxon>
        <taxon>Tracheophyta</taxon>
        <taxon>Spermatophyta</taxon>
        <taxon>Magnoliopsida</taxon>
        <taxon>eudicotyledons</taxon>
        <taxon>Gunneridae</taxon>
        <taxon>Pentapetalae</taxon>
        <taxon>rosids</taxon>
        <taxon>fabids</taxon>
        <taxon>Cucurbitales</taxon>
        <taxon>Cucurbitaceae</taxon>
        <taxon>Benincaseae</taxon>
        <taxon>Cucumis</taxon>
    </lineage>
</organism>
<evidence type="ECO:0000313" key="4">
    <source>
        <dbReference type="Proteomes" id="UP001652600"/>
    </source>
</evidence>
<dbReference type="Gene3D" id="1.25.40.10">
    <property type="entry name" value="Tetratricopeptide repeat domain"/>
    <property type="match status" value="1"/>
</dbReference>
<dbReference type="InterPro" id="IPR032867">
    <property type="entry name" value="DYW_dom"/>
</dbReference>
<dbReference type="Pfam" id="PF20431">
    <property type="entry name" value="E_motif"/>
    <property type="match status" value="1"/>
</dbReference>
<feature type="chain" id="PRO_5046256832" evidence="2">
    <location>
        <begin position="20"/>
        <end position="193"/>
    </location>
</feature>
<dbReference type="Pfam" id="PF14432">
    <property type="entry name" value="DYW_deaminase"/>
    <property type="match status" value="1"/>
</dbReference>
<dbReference type="RefSeq" id="XP_050941477.1">
    <property type="nucleotide sequence ID" value="XM_051085520.1"/>
</dbReference>
<keyword evidence="4" id="KW-1185">Reference proteome</keyword>
<proteinExistence type="inferred from homology"/>
<reference evidence="5" key="1">
    <citation type="submission" date="2025-08" db="UniProtKB">
        <authorList>
            <consortium name="RefSeq"/>
        </authorList>
    </citation>
    <scope>IDENTIFICATION</scope>
    <source>
        <tissue evidence="5">Stem</tissue>
    </source>
</reference>
<dbReference type="Proteomes" id="UP001652600">
    <property type="component" value="Chromosome 6"/>
</dbReference>
<dbReference type="PANTHER" id="PTHR47926:SF436">
    <property type="entry name" value="PENTATRICOPEPTIDE REPEAT-CONTAINING PROTEIN ELI1, CHLOROPLASTIC-LIKE ISOFORM X2"/>
    <property type="match status" value="1"/>
</dbReference>
<dbReference type="InterPro" id="IPR046960">
    <property type="entry name" value="PPR_At4g14850-like_plant"/>
</dbReference>
<dbReference type="InterPro" id="IPR046848">
    <property type="entry name" value="E_motif"/>
</dbReference>
<evidence type="ECO:0000259" key="3">
    <source>
        <dbReference type="Pfam" id="PF14432"/>
    </source>
</evidence>
<evidence type="ECO:0000256" key="1">
    <source>
        <dbReference type="ARBA" id="ARBA00006643"/>
    </source>
</evidence>
<evidence type="ECO:0000256" key="2">
    <source>
        <dbReference type="SAM" id="SignalP"/>
    </source>
</evidence>
<name>A0ABM3KUP4_CUCME</name>